<dbReference type="InterPro" id="IPR036013">
    <property type="entry name" value="Band_7/SPFH_dom_sf"/>
</dbReference>
<dbReference type="Proteomes" id="UP000571950">
    <property type="component" value="Unassembled WGS sequence"/>
</dbReference>
<evidence type="ECO:0000256" key="2">
    <source>
        <dbReference type="ARBA" id="ARBA00006971"/>
    </source>
</evidence>
<feature type="region of interest" description="Disordered" evidence="7">
    <location>
        <begin position="17"/>
        <end position="109"/>
    </location>
</feature>
<dbReference type="InterPro" id="IPR050710">
    <property type="entry name" value="Band7/mec-2_domain"/>
</dbReference>
<dbReference type="CDD" id="cd03404">
    <property type="entry name" value="SPFH_HflK"/>
    <property type="match status" value="1"/>
</dbReference>
<dbReference type="SUPFAM" id="SSF117892">
    <property type="entry name" value="Band 7/SPFH domain"/>
    <property type="match status" value="1"/>
</dbReference>
<protein>
    <recommendedName>
        <fullName evidence="6">Protein HflK</fullName>
    </recommendedName>
</protein>
<evidence type="ECO:0000256" key="1">
    <source>
        <dbReference type="ARBA" id="ARBA00004167"/>
    </source>
</evidence>
<keyword evidence="10" id="KW-0645">Protease</keyword>
<keyword evidence="3 6" id="KW-0812">Transmembrane</keyword>
<dbReference type="Gene3D" id="3.30.479.30">
    <property type="entry name" value="Band 7 domain"/>
    <property type="match status" value="1"/>
</dbReference>
<comment type="subcellular location">
    <subcellularLocation>
        <location evidence="1">Membrane</location>
        <topology evidence="1">Single-pass membrane protein</topology>
    </subcellularLocation>
</comment>
<dbReference type="GO" id="GO:0016020">
    <property type="term" value="C:membrane"/>
    <property type="evidence" value="ECO:0007669"/>
    <property type="project" value="UniProtKB-SubCell"/>
</dbReference>
<evidence type="ECO:0000256" key="3">
    <source>
        <dbReference type="ARBA" id="ARBA00022692"/>
    </source>
</evidence>
<feature type="chain" id="PRO_5031366403" description="Protein HflK" evidence="8">
    <location>
        <begin position="25"/>
        <end position="411"/>
    </location>
</feature>
<dbReference type="InterPro" id="IPR010201">
    <property type="entry name" value="HflK"/>
</dbReference>
<dbReference type="GO" id="GO:0008233">
    <property type="term" value="F:peptidase activity"/>
    <property type="evidence" value="ECO:0007669"/>
    <property type="project" value="UniProtKB-KW"/>
</dbReference>
<proteinExistence type="inferred from homology"/>
<feature type="transmembrane region" description="Helical" evidence="6">
    <location>
        <begin position="116"/>
        <end position="134"/>
    </location>
</feature>
<dbReference type="Pfam" id="PF01145">
    <property type="entry name" value="Band_7"/>
    <property type="match status" value="1"/>
</dbReference>
<organism evidence="10 11">
    <name type="scientific">Sphingobium jiangsuense</name>
    <dbReference type="NCBI Taxonomy" id="870476"/>
    <lineage>
        <taxon>Bacteria</taxon>
        <taxon>Pseudomonadati</taxon>
        <taxon>Pseudomonadota</taxon>
        <taxon>Alphaproteobacteria</taxon>
        <taxon>Sphingomonadales</taxon>
        <taxon>Sphingomonadaceae</taxon>
        <taxon>Sphingobium</taxon>
    </lineage>
</organism>
<gene>
    <name evidence="10" type="ORF">GGR43_000493</name>
</gene>
<keyword evidence="10" id="KW-0378">Hydrolase</keyword>
<keyword evidence="8" id="KW-0732">Signal</keyword>
<comment type="caution">
    <text evidence="10">The sequence shown here is derived from an EMBL/GenBank/DDBJ whole genome shotgun (WGS) entry which is preliminary data.</text>
</comment>
<feature type="signal peptide" evidence="8">
    <location>
        <begin position="1"/>
        <end position="24"/>
    </location>
</feature>
<feature type="domain" description="Band 7" evidence="9">
    <location>
        <begin position="132"/>
        <end position="300"/>
    </location>
</feature>
<evidence type="ECO:0000313" key="11">
    <source>
        <dbReference type="Proteomes" id="UP000571950"/>
    </source>
</evidence>
<dbReference type="InterPro" id="IPR001107">
    <property type="entry name" value="Band_7"/>
</dbReference>
<dbReference type="SMART" id="SM00244">
    <property type="entry name" value="PHB"/>
    <property type="match status" value="1"/>
</dbReference>
<dbReference type="GO" id="GO:0006508">
    <property type="term" value="P:proteolysis"/>
    <property type="evidence" value="ECO:0007669"/>
    <property type="project" value="UniProtKB-KW"/>
</dbReference>
<accession>A0A7W6FNQ8</accession>
<evidence type="ECO:0000256" key="8">
    <source>
        <dbReference type="SAM" id="SignalP"/>
    </source>
</evidence>
<dbReference type="NCBIfam" id="TIGR01933">
    <property type="entry name" value="hflK"/>
    <property type="match status" value="1"/>
</dbReference>
<comment type="subunit">
    <text evidence="6">HflC and HflK may interact to form a multimeric complex.</text>
</comment>
<feature type="compositionally biased region" description="Gly residues" evidence="7">
    <location>
        <begin position="38"/>
        <end position="51"/>
    </location>
</feature>
<dbReference type="EMBL" id="JACIDT010000002">
    <property type="protein sequence ID" value="MBB3924792.1"/>
    <property type="molecule type" value="Genomic_DNA"/>
</dbReference>
<name>A0A7W6FNQ8_9SPHN</name>
<feature type="compositionally biased region" description="Gly residues" evidence="7">
    <location>
        <begin position="92"/>
        <end position="109"/>
    </location>
</feature>
<keyword evidence="11" id="KW-1185">Reference proteome</keyword>
<dbReference type="RefSeq" id="WP_246343293.1">
    <property type="nucleotide sequence ID" value="NZ_JACIDT010000002.1"/>
</dbReference>
<evidence type="ECO:0000256" key="5">
    <source>
        <dbReference type="ARBA" id="ARBA00023136"/>
    </source>
</evidence>
<reference evidence="10 11" key="1">
    <citation type="submission" date="2020-08" db="EMBL/GenBank/DDBJ databases">
        <title>Genomic Encyclopedia of Type Strains, Phase IV (KMG-IV): sequencing the most valuable type-strain genomes for metagenomic binning, comparative biology and taxonomic classification.</title>
        <authorList>
            <person name="Goeker M."/>
        </authorList>
    </citation>
    <scope>NUCLEOTIDE SEQUENCE [LARGE SCALE GENOMIC DNA]</scope>
    <source>
        <strain evidence="10 11">DSM 26189</strain>
    </source>
</reference>
<evidence type="ECO:0000313" key="10">
    <source>
        <dbReference type="EMBL" id="MBB3924792.1"/>
    </source>
</evidence>
<dbReference type="PANTHER" id="PTHR43327:SF2">
    <property type="entry name" value="MODULATOR OF FTSH PROTEASE HFLK"/>
    <property type="match status" value="1"/>
</dbReference>
<evidence type="ECO:0000256" key="4">
    <source>
        <dbReference type="ARBA" id="ARBA00022989"/>
    </source>
</evidence>
<comment type="similarity">
    <text evidence="2 6">Belongs to the band 7/mec-2 family. HflK subfamily.</text>
</comment>
<keyword evidence="5 6" id="KW-0472">Membrane</keyword>
<dbReference type="PANTHER" id="PTHR43327">
    <property type="entry name" value="STOMATIN-LIKE PROTEIN 2, MITOCHONDRIAL"/>
    <property type="match status" value="1"/>
</dbReference>
<evidence type="ECO:0000256" key="7">
    <source>
        <dbReference type="SAM" id="MobiDB-lite"/>
    </source>
</evidence>
<comment type="function">
    <text evidence="6">HflC and HflK could encode or regulate a protease.</text>
</comment>
<feature type="region of interest" description="Disordered" evidence="7">
    <location>
        <begin position="385"/>
        <end position="411"/>
    </location>
</feature>
<evidence type="ECO:0000259" key="9">
    <source>
        <dbReference type="SMART" id="SM00244"/>
    </source>
</evidence>
<evidence type="ECO:0000256" key="6">
    <source>
        <dbReference type="RuleBase" id="RU364113"/>
    </source>
</evidence>
<keyword evidence="4 6" id="KW-1133">Transmembrane helix</keyword>
<dbReference type="AlphaFoldDB" id="A0A7W6FNQ8"/>
<sequence length="411" mass="43758">MMRKRRSLRRIAASIWRTPVNAMAQGPWGGKGGEDQPGQGGGNDAGGGSGNDGPRNPWTQPPGGGGRPDRGGAPGGRPSLIEDLLRRSREGLGNGRGDGGGPFGGGIPGGPGGRTLWPIALGIIVVLWIALTSVHRIGPQERGVVLMLGKYSRTLSPGIGLTLPAPFETMESVDVEEIRTIDIGSVANDAENLVLTGDQNIIDLAYSVRWNIRDPQQYKFQIADPDTTIREVAESAMRSVVATVSLNDALGAGRTAIEQQVEQRMQEILDSYRAGIKVQGVAIKQADPPEAVNDAFKEVSASQQAAQTYMNEARAYAQQLNARAQGEAAAFDKVYEQYRLAPEVTRRRMYYETMEAVLADVDKTVIEAGNVTPYLPLPELRRRAKAAEGAAAAAPATGQRAQGAQQQGGAQ</sequence>
<feature type="compositionally biased region" description="Low complexity" evidence="7">
    <location>
        <begin position="387"/>
        <end position="411"/>
    </location>
</feature>